<name>A0A3P6T5W1_LITSI</name>
<evidence type="ECO:0000259" key="1">
    <source>
        <dbReference type="PROSITE" id="PS51339"/>
    </source>
</evidence>
<dbReference type="EMBL" id="UYRX01000341">
    <property type="protein sequence ID" value="VDK80497.1"/>
    <property type="molecule type" value="Genomic_DNA"/>
</dbReference>
<accession>A0A3P6T5W1</accession>
<keyword evidence="3" id="KW-1185">Reference proteome</keyword>
<dbReference type="AlphaFoldDB" id="A0A3P6T5W1"/>
<evidence type="ECO:0000313" key="2">
    <source>
        <dbReference type="EMBL" id="VDK80497.1"/>
    </source>
</evidence>
<evidence type="ECO:0000313" key="3">
    <source>
        <dbReference type="Proteomes" id="UP000277928"/>
    </source>
</evidence>
<organism evidence="2 3">
    <name type="scientific">Litomosoides sigmodontis</name>
    <name type="common">Filarial nematode worm</name>
    <dbReference type="NCBI Taxonomy" id="42156"/>
    <lineage>
        <taxon>Eukaryota</taxon>
        <taxon>Metazoa</taxon>
        <taxon>Ecdysozoa</taxon>
        <taxon>Nematoda</taxon>
        <taxon>Chromadorea</taxon>
        <taxon>Rhabditida</taxon>
        <taxon>Spirurina</taxon>
        <taxon>Spiruromorpha</taxon>
        <taxon>Filarioidea</taxon>
        <taxon>Onchocercidae</taxon>
        <taxon>Litomosoides</taxon>
    </lineage>
</organism>
<dbReference type="Proteomes" id="UP000277928">
    <property type="component" value="Unassembled WGS sequence"/>
</dbReference>
<gene>
    <name evidence="2" type="ORF">NLS_LOCUS4937</name>
</gene>
<dbReference type="OrthoDB" id="5833442at2759"/>
<proteinExistence type="predicted"/>
<feature type="domain" description="Myotubularin phosphatase" evidence="1">
    <location>
        <begin position="1"/>
        <end position="89"/>
    </location>
</feature>
<dbReference type="InterPro" id="IPR010569">
    <property type="entry name" value="Myotubularin-like_Pase_dom"/>
</dbReference>
<reference evidence="2 3" key="1">
    <citation type="submission" date="2018-08" db="EMBL/GenBank/DDBJ databases">
        <authorList>
            <person name="Laetsch R D."/>
            <person name="Stevens L."/>
            <person name="Kumar S."/>
            <person name="Blaxter L. M."/>
        </authorList>
    </citation>
    <scope>NUCLEOTIDE SEQUENCE [LARGE SCALE GENOMIC DNA]</scope>
</reference>
<protein>
    <recommendedName>
        <fullName evidence="1">Myotubularin phosphatase domain-containing protein</fullName>
    </recommendedName>
</protein>
<dbReference type="PROSITE" id="PS51339">
    <property type="entry name" value="PPASE_MYOTUBULARIN"/>
    <property type="match status" value="1"/>
</dbReference>
<sequence length="89" mass="10427">MWSWFHFTVNDVPLFQSWKIDTAWSNIIKFIVSNGRHSTDQDYLSSNISSNLICDTTYYQLSPHANIHVLFGLVCYGGHLRHYHRTLPL</sequence>